<dbReference type="InterPro" id="IPR011042">
    <property type="entry name" value="6-blade_b-propeller_TolB-like"/>
</dbReference>
<keyword evidence="2" id="KW-1185">Reference proteome</keyword>
<evidence type="ECO:0000313" key="2">
    <source>
        <dbReference type="Proteomes" id="UP001225356"/>
    </source>
</evidence>
<comment type="caution">
    <text evidence="1">The sequence shown here is derived from an EMBL/GenBank/DDBJ whole genome shotgun (WGS) entry which is preliminary data.</text>
</comment>
<dbReference type="Gene3D" id="2.120.10.30">
    <property type="entry name" value="TolB, C-terminal domain"/>
    <property type="match status" value="1"/>
</dbReference>
<evidence type="ECO:0000313" key="1">
    <source>
        <dbReference type="EMBL" id="MDP9847100.1"/>
    </source>
</evidence>
<protein>
    <submittedName>
        <fullName evidence="1">Sugar lactone lactonase YvrE</fullName>
    </submittedName>
</protein>
<gene>
    <name evidence="1" type="ORF">J2853_006311</name>
</gene>
<name>A0ABT9QL56_9ACTN</name>
<reference evidence="1 2" key="1">
    <citation type="submission" date="2023-07" db="EMBL/GenBank/DDBJ databases">
        <title>Sequencing the genomes of 1000 actinobacteria strains.</title>
        <authorList>
            <person name="Klenk H.-P."/>
        </authorList>
    </citation>
    <scope>NUCLEOTIDE SEQUENCE [LARGE SCALE GENOMIC DNA]</scope>
    <source>
        <strain evidence="1 2">DSM 46740</strain>
    </source>
</reference>
<dbReference type="Proteomes" id="UP001225356">
    <property type="component" value="Unassembled WGS sequence"/>
</dbReference>
<organism evidence="1 2">
    <name type="scientific">Streptosporangium lutulentum</name>
    <dbReference type="NCBI Taxonomy" id="1461250"/>
    <lineage>
        <taxon>Bacteria</taxon>
        <taxon>Bacillati</taxon>
        <taxon>Actinomycetota</taxon>
        <taxon>Actinomycetes</taxon>
        <taxon>Streptosporangiales</taxon>
        <taxon>Streptosporangiaceae</taxon>
        <taxon>Streptosporangium</taxon>
    </lineage>
</organism>
<accession>A0ABT9QL56</accession>
<dbReference type="EMBL" id="JAUSQU010000001">
    <property type="protein sequence ID" value="MDP9847100.1"/>
    <property type="molecule type" value="Genomic_DNA"/>
</dbReference>
<sequence length="61" mass="6582">MTGPHCYDPDDTLIGKLPLLESASTLTFGGIRRNNLFITKPAGDLYSIRGTFAGAKRTLPT</sequence>
<proteinExistence type="predicted"/>
<dbReference type="RefSeq" id="WP_307564087.1">
    <property type="nucleotide sequence ID" value="NZ_JAUSQU010000001.1"/>
</dbReference>